<reference evidence="1 2" key="1">
    <citation type="submission" date="2016-10" db="EMBL/GenBank/DDBJ databases">
        <authorList>
            <person name="de Groot N.N."/>
        </authorList>
    </citation>
    <scope>NUCLEOTIDE SEQUENCE [LARGE SCALE GENOMIC DNA]</scope>
    <source>
        <strain evidence="1 2">HLD2</strain>
    </source>
</reference>
<protein>
    <submittedName>
        <fullName evidence="1">Uncharacterized protein</fullName>
    </submittedName>
</protein>
<sequence>MNRCHVEKRVWHDPEKLTDYTCLYYQLEVTEAPELGEELIERRWYSGPLTFVVWNPEDESFKCRVDDETPCTDATYDYSPEFLVENALQQGWRICERSEVEVVH</sequence>
<accession>A0A1G5QR20</accession>
<dbReference type="RefSeq" id="WP_092997893.1">
    <property type="nucleotide sequence ID" value="NZ_FMWD01000008.1"/>
</dbReference>
<evidence type="ECO:0000313" key="2">
    <source>
        <dbReference type="Proteomes" id="UP000199648"/>
    </source>
</evidence>
<keyword evidence="2" id="KW-1185">Reference proteome</keyword>
<proteinExistence type="predicted"/>
<name>A0A1G5QR20_9GAMM</name>
<dbReference type="AlphaFoldDB" id="A0A1G5QR20"/>
<dbReference type="Proteomes" id="UP000199648">
    <property type="component" value="Unassembled WGS sequence"/>
</dbReference>
<gene>
    <name evidence="1" type="ORF">SAMN03097708_02582</name>
</gene>
<dbReference type="OrthoDB" id="6400392at2"/>
<organism evidence="1 2">
    <name type="scientific">Thiohalomonas denitrificans</name>
    <dbReference type="NCBI Taxonomy" id="415747"/>
    <lineage>
        <taxon>Bacteria</taxon>
        <taxon>Pseudomonadati</taxon>
        <taxon>Pseudomonadota</taxon>
        <taxon>Gammaproteobacteria</taxon>
        <taxon>Thiohalomonadales</taxon>
        <taxon>Thiohalomonadaceae</taxon>
        <taxon>Thiohalomonas</taxon>
    </lineage>
</organism>
<evidence type="ECO:0000313" key="1">
    <source>
        <dbReference type="EMBL" id="SCZ64192.1"/>
    </source>
</evidence>
<dbReference type="EMBL" id="FMWD01000008">
    <property type="protein sequence ID" value="SCZ64192.1"/>
    <property type="molecule type" value="Genomic_DNA"/>
</dbReference>
<dbReference type="STRING" id="415747.SAMN03097708_02582"/>